<dbReference type="EMBL" id="PGOL01000196">
    <property type="protein sequence ID" value="PKI74676.1"/>
    <property type="molecule type" value="Genomic_DNA"/>
</dbReference>
<sequence>MAQVHRSSWAALKSEERRDAMAEWYMASWNDAVPKVIFLSCLAFSSVKHPGANRACPKVLLWPGSQLELLSGNGLKPM</sequence>
<comment type="caution">
    <text evidence="1">The sequence shown here is derived from an EMBL/GenBank/DDBJ whole genome shotgun (WGS) entry which is preliminary data.</text>
</comment>
<name>A0A2I0L3F6_PUNGR</name>
<keyword evidence="2" id="KW-1185">Reference proteome</keyword>
<accession>A0A2I0L3F6</accession>
<evidence type="ECO:0000313" key="2">
    <source>
        <dbReference type="Proteomes" id="UP000233551"/>
    </source>
</evidence>
<dbReference type="Proteomes" id="UP000233551">
    <property type="component" value="Unassembled WGS sequence"/>
</dbReference>
<evidence type="ECO:0000313" key="1">
    <source>
        <dbReference type="EMBL" id="PKI74676.1"/>
    </source>
</evidence>
<reference evidence="1 2" key="1">
    <citation type="submission" date="2017-11" db="EMBL/GenBank/DDBJ databases">
        <title>De-novo sequencing of pomegranate (Punica granatum L.) genome.</title>
        <authorList>
            <person name="Akparov Z."/>
            <person name="Amiraslanov A."/>
            <person name="Hajiyeva S."/>
            <person name="Abbasov M."/>
            <person name="Kaur K."/>
            <person name="Hamwieh A."/>
            <person name="Solovyev V."/>
            <person name="Salamov A."/>
            <person name="Braich B."/>
            <person name="Kosarev P."/>
            <person name="Mahmoud A."/>
            <person name="Hajiyev E."/>
            <person name="Babayeva S."/>
            <person name="Izzatullayeva V."/>
            <person name="Mammadov A."/>
            <person name="Mammadov A."/>
            <person name="Sharifova S."/>
            <person name="Ojaghi J."/>
            <person name="Eynullazada K."/>
            <person name="Bayramov B."/>
            <person name="Abdulazimova A."/>
            <person name="Shahmuradov I."/>
        </authorList>
    </citation>
    <scope>NUCLEOTIDE SEQUENCE [LARGE SCALE GENOMIC DNA]</scope>
    <source>
        <strain evidence="2">cv. AG2017</strain>
        <tissue evidence="1">Leaf</tissue>
    </source>
</reference>
<gene>
    <name evidence="1" type="ORF">CRG98_005003</name>
</gene>
<proteinExistence type="predicted"/>
<protein>
    <submittedName>
        <fullName evidence="1">Uncharacterized protein</fullName>
    </submittedName>
</protein>
<organism evidence="1 2">
    <name type="scientific">Punica granatum</name>
    <name type="common">Pomegranate</name>
    <dbReference type="NCBI Taxonomy" id="22663"/>
    <lineage>
        <taxon>Eukaryota</taxon>
        <taxon>Viridiplantae</taxon>
        <taxon>Streptophyta</taxon>
        <taxon>Embryophyta</taxon>
        <taxon>Tracheophyta</taxon>
        <taxon>Spermatophyta</taxon>
        <taxon>Magnoliopsida</taxon>
        <taxon>eudicotyledons</taxon>
        <taxon>Gunneridae</taxon>
        <taxon>Pentapetalae</taxon>
        <taxon>rosids</taxon>
        <taxon>malvids</taxon>
        <taxon>Myrtales</taxon>
        <taxon>Lythraceae</taxon>
        <taxon>Punica</taxon>
    </lineage>
</organism>
<dbReference type="AlphaFoldDB" id="A0A2I0L3F6"/>